<proteinExistence type="predicted"/>
<protein>
    <submittedName>
        <fullName evidence="1">Uncharacterized protein</fullName>
    </submittedName>
</protein>
<dbReference type="KEGG" id="paby:Ga0080574_TMP1548"/>
<organism evidence="1 2">
    <name type="scientific">Salipiger abyssi</name>
    <dbReference type="NCBI Taxonomy" id="1250539"/>
    <lineage>
        <taxon>Bacteria</taxon>
        <taxon>Pseudomonadati</taxon>
        <taxon>Pseudomonadota</taxon>
        <taxon>Alphaproteobacteria</taxon>
        <taxon>Rhodobacterales</taxon>
        <taxon>Roseobacteraceae</taxon>
        <taxon>Salipiger</taxon>
    </lineage>
</organism>
<evidence type="ECO:0000313" key="2">
    <source>
        <dbReference type="Proteomes" id="UP000187059"/>
    </source>
</evidence>
<dbReference type="STRING" id="1250539.Ga0080574_TMP1548"/>
<sequence length="38" mass="3960">MGLFPVFLTYVLHGASRAGSSFKAPCASAGHQRRALPG</sequence>
<evidence type="ECO:0000313" key="1">
    <source>
        <dbReference type="EMBL" id="APZ51882.1"/>
    </source>
</evidence>
<dbReference type="Proteomes" id="UP000187059">
    <property type="component" value="Chromosome"/>
</dbReference>
<accession>A0A1P8UR59</accession>
<gene>
    <name evidence="1" type="ORF">Ga0080574_TMP1548</name>
</gene>
<dbReference type="AlphaFoldDB" id="A0A1P8UR59"/>
<keyword evidence="2" id="KW-1185">Reference proteome</keyword>
<name>A0A1P8UR59_9RHOB</name>
<reference evidence="1 2" key="1">
    <citation type="submission" date="2016-04" db="EMBL/GenBank/DDBJ databases">
        <title>Deep-sea bacteria in the southern Pacific.</title>
        <authorList>
            <person name="Tang K."/>
        </authorList>
    </citation>
    <scope>NUCLEOTIDE SEQUENCE [LARGE SCALE GENOMIC DNA]</scope>
    <source>
        <strain evidence="1 2">JLT2014</strain>
    </source>
</reference>
<dbReference type="EMBL" id="CP015093">
    <property type="protein sequence ID" value="APZ51882.1"/>
    <property type="molecule type" value="Genomic_DNA"/>
</dbReference>